<evidence type="ECO:0000313" key="3">
    <source>
        <dbReference type="EMBL" id="AOZ06413.1"/>
    </source>
</evidence>
<keyword evidence="1" id="KW-1133">Transmembrane helix</keyword>
<sequence length="121" mass="13407">MPLSPRAPRLWRCLFWPCVLAVLVLSLIPPEPYVPTTGWDKSNHMLGFAVLMLTGWRAYPAWPGRVWLGLLAFGGLIEILQSFTGYRSAEWLDLLADAVGLALGFGAGLAVARMWPAERRA</sequence>
<keyword evidence="1" id="KW-0812">Transmembrane</keyword>
<dbReference type="InterPro" id="IPR006976">
    <property type="entry name" value="VanZ-like"/>
</dbReference>
<feature type="transmembrane region" description="Helical" evidence="1">
    <location>
        <begin position="42"/>
        <end position="59"/>
    </location>
</feature>
<gene>
    <name evidence="3" type="ORF">BKK80_11710</name>
</gene>
<evidence type="ECO:0000313" key="4">
    <source>
        <dbReference type="Proteomes" id="UP000177515"/>
    </source>
</evidence>
<feature type="transmembrane region" description="Helical" evidence="1">
    <location>
        <begin position="66"/>
        <end position="86"/>
    </location>
</feature>
<keyword evidence="4" id="KW-1185">Reference proteome</keyword>
<feature type="transmembrane region" description="Helical" evidence="1">
    <location>
        <begin position="98"/>
        <end position="115"/>
    </location>
</feature>
<evidence type="ECO:0000259" key="2">
    <source>
        <dbReference type="Pfam" id="PF04892"/>
    </source>
</evidence>
<dbReference type="NCBIfam" id="NF037970">
    <property type="entry name" value="vanZ_1"/>
    <property type="match status" value="1"/>
</dbReference>
<organism evidence="3 4">
    <name type="scientific">Cupriavidus malaysiensis</name>
    <dbReference type="NCBI Taxonomy" id="367825"/>
    <lineage>
        <taxon>Bacteria</taxon>
        <taxon>Pseudomonadati</taxon>
        <taxon>Pseudomonadota</taxon>
        <taxon>Betaproteobacteria</taxon>
        <taxon>Burkholderiales</taxon>
        <taxon>Burkholderiaceae</taxon>
        <taxon>Cupriavidus</taxon>
    </lineage>
</organism>
<reference evidence="3 4" key="1">
    <citation type="submission" date="2016-10" db="EMBL/GenBank/DDBJ databases">
        <title>Complete genome sequences of three Cupriavidus strains isolated from various Malaysian environments.</title>
        <authorList>
            <person name="Abdullah A.A.-A."/>
            <person name="Shafie N.A.H."/>
            <person name="Lau N.S."/>
        </authorList>
    </citation>
    <scope>NUCLEOTIDE SEQUENCE [LARGE SCALE GENOMIC DNA]</scope>
    <source>
        <strain evidence="3 4">USMAA1020</strain>
    </source>
</reference>
<proteinExistence type="predicted"/>
<dbReference type="PANTHER" id="PTHR28008:SF1">
    <property type="entry name" value="DOMAIN PROTEIN, PUTATIVE (AFU_ORTHOLOGUE AFUA_3G10980)-RELATED"/>
    <property type="match status" value="1"/>
</dbReference>
<dbReference type="RefSeq" id="WP_071012924.1">
    <property type="nucleotide sequence ID" value="NZ_CP017754.1"/>
</dbReference>
<protein>
    <recommendedName>
        <fullName evidence="2">VanZ-like domain-containing protein</fullName>
    </recommendedName>
</protein>
<dbReference type="Proteomes" id="UP000177515">
    <property type="component" value="Chromosome 1"/>
</dbReference>
<dbReference type="PANTHER" id="PTHR28008">
    <property type="entry name" value="DOMAIN PROTEIN, PUTATIVE (AFU_ORTHOLOGUE AFUA_3G10980)-RELATED"/>
    <property type="match status" value="1"/>
</dbReference>
<dbReference type="Pfam" id="PF04892">
    <property type="entry name" value="VanZ"/>
    <property type="match status" value="1"/>
</dbReference>
<accession>A0ABN4TN38</accession>
<feature type="domain" description="VanZ-like" evidence="2">
    <location>
        <begin position="43"/>
        <end position="106"/>
    </location>
</feature>
<keyword evidence="1" id="KW-0472">Membrane</keyword>
<evidence type="ECO:0000256" key="1">
    <source>
        <dbReference type="SAM" id="Phobius"/>
    </source>
</evidence>
<name>A0ABN4TN38_9BURK</name>
<dbReference type="EMBL" id="CP017754">
    <property type="protein sequence ID" value="AOZ06413.1"/>
    <property type="molecule type" value="Genomic_DNA"/>
</dbReference>